<feature type="compositionally biased region" description="Low complexity" evidence="10">
    <location>
        <begin position="538"/>
        <end position="547"/>
    </location>
</feature>
<dbReference type="AlphaFoldDB" id="A0A9P6TZL5"/>
<dbReference type="PROSITE" id="PS50920">
    <property type="entry name" value="SOLCAR"/>
    <property type="match status" value="2"/>
</dbReference>
<dbReference type="Proteomes" id="UP000807716">
    <property type="component" value="Unassembled WGS sequence"/>
</dbReference>
<dbReference type="OrthoDB" id="193856at2759"/>
<evidence type="ECO:0000313" key="11">
    <source>
        <dbReference type="EMBL" id="KAG0252892.1"/>
    </source>
</evidence>
<feature type="compositionally biased region" description="Basic and acidic residues" evidence="10">
    <location>
        <begin position="691"/>
        <end position="714"/>
    </location>
</feature>
<dbReference type="InterPro" id="IPR018108">
    <property type="entry name" value="MCP_transmembrane"/>
</dbReference>
<evidence type="ECO:0000256" key="9">
    <source>
        <dbReference type="PROSITE-ProRule" id="PRU00282"/>
    </source>
</evidence>
<keyword evidence="4 9" id="KW-0812">Transmembrane</keyword>
<evidence type="ECO:0000256" key="7">
    <source>
        <dbReference type="ARBA" id="ARBA00023128"/>
    </source>
</evidence>
<proteinExistence type="inferred from homology"/>
<dbReference type="Gene3D" id="1.50.40.10">
    <property type="entry name" value="Mitochondrial carrier domain"/>
    <property type="match status" value="1"/>
</dbReference>
<feature type="region of interest" description="Disordered" evidence="10">
    <location>
        <begin position="656"/>
        <end position="714"/>
    </location>
</feature>
<evidence type="ECO:0000256" key="1">
    <source>
        <dbReference type="ARBA" id="ARBA00004225"/>
    </source>
</evidence>
<dbReference type="GO" id="GO:1990575">
    <property type="term" value="P:mitochondrial L-ornithine transmembrane transport"/>
    <property type="evidence" value="ECO:0007669"/>
    <property type="project" value="TreeGrafter"/>
</dbReference>
<evidence type="ECO:0000256" key="8">
    <source>
        <dbReference type="ARBA" id="ARBA00023136"/>
    </source>
</evidence>
<accession>A0A9P6TZL5</accession>
<dbReference type="PANTHER" id="PTHR45624">
    <property type="entry name" value="MITOCHONDRIAL BASIC AMINO ACIDS TRANSPORTER-RELATED"/>
    <property type="match status" value="1"/>
</dbReference>
<evidence type="ECO:0000256" key="6">
    <source>
        <dbReference type="ARBA" id="ARBA00022989"/>
    </source>
</evidence>
<sequence>MSASPPPTAAAMTTIVTTPVPVAETAKPTEIRKETHKRWHGFLAGVASGVTKLAVGHPFDTIKVRMQTSGTGRFQGPLHCLMETLKKEGPRALYKGATPPLIGWMFMDSIMLGSLSNYRLLLQGGDPTVKLSPWQNGLAGIGAGITVSFVAAPVEHIKARLQVQYDAKTKLYSGPIDCAKQLIRNNGVRGLWKGLVATMWFRSWFFMWWSSYEFLRRAAALFAVLVLLLVCLTYTADAQNSKKKVSPKPAKRATPSDSENSGILGGWFESSSKKQAREEAAQEQSRRKANAVQHLAKLKGSGGGGEGAAAAASDGSNEGTSSKGDNNKKSTKRATNSSDNKDSSDKTSSSNSKDASDKKKRISKGKNLEGLLQAAQNTKQEAALKKKGTNNKKTTNDDTAEPNQRDASAPKAETGTKEKEEAPKESKKEPEKGTEKEKGKKEEKKKVADAKNGNHNEHHFIYDIVHEEDHAINEVFDDIVWFEGPHRDDEEEIPIGGIDHYHHHDDDEDDEDDEDEDEHEHEEDDDNGGTGGALATDQQQQQQQQQQVVMSSSSSKADPLQSNLLPSSARDFCLRLKQECESACHDFSKSLTHIPTTCADGSVAELLFWGKCCQIGAEIRNHGSSSGGGAQIANWMRQGRLVTMARDEQRMQRQVKERFGEQAPSQQPPSGVGHVESGGGGPPMDESVEDAFLRKQQEYHKRAQEQLRWEMEHR</sequence>
<dbReference type="InterPro" id="IPR050567">
    <property type="entry name" value="Mitochondrial_Carrier"/>
</dbReference>
<evidence type="ECO:0000256" key="2">
    <source>
        <dbReference type="ARBA" id="ARBA00006375"/>
    </source>
</evidence>
<evidence type="ECO:0000256" key="3">
    <source>
        <dbReference type="ARBA" id="ARBA00022448"/>
    </source>
</evidence>
<feature type="compositionally biased region" description="Acidic residues" evidence="10">
    <location>
        <begin position="506"/>
        <end position="527"/>
    </location>
</feature>
<feature type="repeat" description="Solcar" evidence="9">
    <location>
        <begin position="131"/>
        <end position="218"/>
    </location>
</feature>
<dbReference type="PANTHER" id="PTHR45624:SF57">
    <property type="entry name" value="MITOCHONDRIAL SUBSTRATE CARRIER FAMILY PROTEIN L"/>
    <property type="match status" value="1"/>
</dbReference>
<feature type="compositionally biased region" description="Basic residues" evidence="10">
    <location>
        <begin position="242"/>
        <end position="251"/>
    </location>
</feature>
<comment type="subcellular location">
    <subcellularLocation>
        <location evidence="1">Mitochondrion membrane</location>
        <topology evidence="1">Multi-pass membrane protein</topology>
    </subcellularLocation>
</comment>
<feature type="repeat" description="Solcar" evidence="9">
    <location>
        <begin position="36"/>
        <end position="121"/>
    </location>
</feature>
<reference evidence="11" key="1">
    <citation type="journal article" date="2020" name="Fungal Divers.">
        <title>Resolving the Mortierellaceae phylogeny through synthesis of multi-gene phylogenetics and phylogenomics.</title>
        <authorList>
            <person name="Vandepol N."/>
            <person name="Liber J."/>
            <person name="Desiro A."/>
            <person name="Na H."/>
            <person name="Kennedy M."/>
            <person name="Barry K."/>
            <person name="Grigoriev I.V."/>
            <person name="Miller A.N."/>
            <person name="O'Donnell K."/>
            <person name="Stajich J.E."/>
            <person name="Bonito G."/>
        </authorList>
    </citation>
    <scope>NUCLEOTIDE SEQUENCE</scope>
    <source>
        <strain evidence="11">BC1065</strain>
    </source>
</reference>
<dbReference type="GO" id="GO:0031966">
    <property type="term" value="C:mitochondrial membrane"/>
    <property type="evidence" value="ECO:0007669"/>
    <property type="project" value="UniProtKB-SubCell"/>
</dbReference>
<comment type="caution">
    <text evidence="11">The sequence shown here is derived from an EMBL/GenBank/DDBJ whole genome shotgun (WGS) entry which is preliminary data.</text>
</comment>
<dbReference type="GO" id="GO:0000064">
    <property type="term" value="F:L-ornithine transmembrane transporter activity"/>
    <property type="evidence" value="ECO:0007669"/>
    <property type="project" value="TreeGrafter"/>
</dbReference>
<feature type="region of interest" description="Disordered" evidence="10">
    <location>
        <begin position="298"/>
        <end position="457"/>
    </location>
</feature>
<dbReference type="InterPro" id="IPR023395">
    <property type="entry name" value="MCP_dom_sf"/>
</dbReference>
<protein>
    <recommendedName>
        <fullName evidence="13">Mitochondrial carrier</fullName>
    </recommendedName>
</protein>
<feature type="compositionally biased region" description="Basic and acidic residues" evidence="10">
    <location>
        <begin position="414"/>
        <end position="457"/>
    </location>
</feature>
<keyword evidence="8 9" id="KW-0472">Membrane</keyword>
<keyword evidence="5" id="KW-0677">Repeat</keyword>
<feature type="region of interest" description="Disordered" evidence="10">
    <location>
        <begin position="242"/>
        <end position="265"/>
    </location>
</feature>
<name>A0A9P6TZL5_9FUNG</name>
<gene>
    <name evidence="11" type="ORF">DFQ27_007785</name>
</gene>
<feature type="compositionally biased region" description="Low complexity" evidence="10">
    <location>
        <begin position="308"/>
        <end position="319"/>
    </location>
</feature>
<comment type="similarity">
    <text evidence="2">Belongs to the mitochondrial carrier (TC 2.A.29) family.</text>
</comment>
<evidence type="ECO:0000256" key="10">
    <source>
        <dbReference type="SAM" id="MobiDB-lite"/>
    </source>
</evidence>
<dbReference type="Pfam" id="PF00153">
    <property type="entry name" value="Mito_carr"/>
    <property type="match status" value="2"/>
</dbReference>
<keyword evidence="3" id="KW-0813">Transport</keyword>
<keyword evidence="12" id="KW-1185">Reference proteome</keyword>
<keyword evidence="6" id="KW-1133">Transmembrane helix</keyword>
<evidence type="ECO:0000256" key="5">
    <source>
        <dbReference type="ARBA" id="ARBA00022737"/>
    </source>
</evidence>
<evidence type="ECO:0000256" key="4">
    <source>
        <dbReference type="ARBA" id="ARBA00022692"/>
    </source>
</evidence>
<feature type="compositionally biased region" description="Polar residues" evidence="10">
    <location>
        <begin position="548"/>
        <end position="563"/>
    </location>
</feature>
<keyword evidence="7" id="KW-0496">Mitochondrion</keyword>
<feature type="region of interest" description="Disordered" evidence="10">
    <location>
        <begin position="488"/>
        <end position="563"/>
    </location>
</feature>
<evidence type="ECO:0000313" key="12">
    <source>
        <dbReference type="Proteomes" id="UP000807716"/>
    </source>
</evidence>
<evidence type="ECO:0008006" key="13">
    <source>
        <dbReference type="Google" id="ProtNLM"/>
    </source>
</evidence>
<dbReference type="EMBL" id="JAAAJB010000622">
    <property type="protein sequence ID" value="KAG0252892.1"/>
    <property type="molecule type" value="Genomic_DNA"/>
</dbReference>
<organism evidence="11 12">
    <name type="scientific">Actinomortierella ambigua</name>
    <dbReference type="NCBI Taxonomy" id="1343610"/>
    <lineage>
        <taxon>Eukaryota</taxon>
        <taxon>Fungi</taxon>
        <taxon>Fungi incertae sedis</taxon>
        <taxon>Mucoromycota</taxon>
        <taxon>Mortierellomycotina</taxon>
        <taxon>Mortierellomycetes</taxon>
        <taxon>Mortierellales</taxon>
        <taxon>Mortierellaceae</taxon>
        <taxon>Actinomortierella</taxon>
    </lineage>
</organism>
<dbReference type="SUPFAM" id="SSF103506">
    <property type="entry name" value="Mitochondrial carrier"/>
    <property type="match status" value="1"/>
</dbReference>